<organism evidence="1 2">
    <name type="scientific">Cryptolaemus montrouzieri</name>
    <dbReference type="NCBI Taxonomy" id="559131"/>
    <lineage>
        <taxon>Eukaryota</taxon>
        <taxon>Metazoa</taxon>
        <taxon>Ecdysozoa</taxon>
        <taxon>Arthropoda</taxon>
        <taxon>Hexapoda</taxon>
        <taxon>Insecta</taxon>
        <taxon>Pterygota</taxon>
        <taxon>Neoptera</taxon>
        <taxon>Endopterygota</taxon>
        <taxon>Coleoptera</taxon>
        <taxon>Polyphaga</taxon>
        <taxon>Cucujiformia</taxon>
        <taxon>Coccinelloidea</taxon>
        <taxon>Coccinellidae</taxon>
        <taxon>Scymninae</taxon>
        <taxon>Scymnini</taxon>
        <taxon>Cryptolaemus</taxon>
    </lineage>
</organism>
<protein>
    <submittedName>
        <fullName evidence="1">Uncharacterized protein</fullName>
    </submittedName>
</protein>
<evidence type="ECO:0000313" key="1">
    <source>
        <dbReference type="EMBL" id="KAL3281818.1"/>
    </source>
</evidence>
<reference evidence="1 2" key="1">
    <citation type="journal article" date="2021" name="BMC Biol.">
        <title>Horizontally acquired antibacterial genes associated with adaptive radiation of ladybird beetles.</title>
        <authorList>
            <person name="Li H.S."/>
            <person name="Tang X.F."/>
            <person name="Huang Y.H."/>
            <person name="Xu Z.Y."/>
            <person name="Chen M.L."/>
            <person name="Du X.Y."/>
            <person name="Qiu B.Y."/>
            <person name="Chen P.T."/>
            <person name="Zhang W."/>
            <person name="Slipinski A."/>
            <person name="Escalona H.E."/>
            <person name="Waterhouse R.M."/>
            <person name="Zwick A."/>
            <person name="Pang H."/>
        </authorList>
    </citation>
    <scope>NUCLEOTIDE SEQUENCE [LARGE SCALE GENOMIC DNA]</scope>
    <source>
        <strain evidence="1">SYSU2018</strain>
    </source>
</reference>
<keyword evidence="2" id="KW-1185">Reference proteome</keyword>
<comment type="caution">
    <text evidence="1">The sequence shown here is derived from an EMBL/GenBank/DDBJ whole genome shotgun (WGS) entry which is preliminary data.</text>
</comment>
<name>A0ABD2NSY6_9CUCU</name>
<proteinExistence type="predicted"/>
<accession>A0ABD2NSY6</accession>
<sequence length="290" mass="33627">MAIHKRKLDFSDNVLTKKTERSAANSPNEINQYIFSRGIDYFLSESCSKLKKEIMIKPITQSFQKLRTPRKDEINIQNNKTSSKYGKKLKTYHKFSYDASTECRKNPTHNDQKQYNSAIDSKKRVGKVFEEYINATRPHNKSLLDCTNETSDAIKVCNSNLINHPGIDNYSYFSRKNQNTQNPVFSVFNKIISVPNSKSEPTPKNCILKEYFLEPLNFNHKHSKEVRENFKLPPLSEQLDGKCQSEPTKNTSKKFSIFEKFPETFADVSEIDSRKIKKIASKSSKRNKRC</sequence>
<dbReference type="Proteomes" id="UP001516400">
    <property type="component" value="Unassembled WGS sequence"/>
</dbReference>
<dbReference type="EMBL" id="JABFTP020000144">
    <property type="protein sequence ID" value="KAL3281818.1"/>
    <property type="molecule type" value="Genomic_DNA"/>
</dbReference>
<gene>
    <name evidence="1" type="ORF">HHI36_005018</name>
</gene>
<evidence type="ECO:0000313" key="2">
    <source>
        <dbReference type="Proteomes" id="UP001516400"/>
    </source>
</evidence>
<dbReference type="AlphaFoldDB" id="A0ABD2NSY6"/>